<proteinExistence type="predicted"/>
<reference evidence="3" key="1">
    <citation type="journal article" date="2018" name="DNA Res.">
        <title>Multiple hybrid de novo genome assembly of finger millet, an orphan allotetraploid crop.</title>
        <authorList>
            <person name="Hatakeyama M."/>
            <person name="Aluri S."/>
            <person name="Balachadran M.T."/>
            <person name="Sivarajan S.R."/>
            <person name="Patrignani A."/>
            <person name="Gruter S."/>
            <person name="Poveda L."/>
            <person name="Shimizu-Inatsugi R."/>
            <person name="Baeten J."/>
            <person name="Francoijs K.J."/>
            <person name="Nataraja K.N."/>
            <person name="Reddy Y.A.N."/>
            <person name="Phadnis S."/>
            <person name="Ravikumar R.L."/>
            <person name="Schlapbach R."/>
            <person name="Sreeman S.M."/>
            <person name="Shimizu K.K."/>
        </authorList>
    </citation>
    <scope>NUCLEOTIDE SEQUENCE</scope>
</reference>
<feature type="region of interest" description="Disordered" evidence="1">
    <location>
        <begin position="273"/>
        <end position="296"/>
    </location>
</feature>
<name>A0AAV5D5B2_ELECO</name>
<dbReference type="EMBL" id="BQKI01000012">
    <property type="protein sequence ID" value="GJN05626.1"/>
    <property type="molecule type" value="Genomic_DNA"/>
</dbReference>
<accession>A0AAV5D5B2</accession>
<dbReference type="AlphaFoldDB" id="A0AAV5D5B2"/>
<sequence length="296" mass="32395">MDGSERLRRNCTCYNVMMLSVRLATHQLVGTAGPWWDSLVATHEDTDSITWDQFVEAFCTFHIPRSAMVRKAEELRSLKLGQMSVLDSSKCLVSSNDNLIGCSSSVPDLMNDNGVSLDLACSFSMTSVDDACDASIDLASDSLVREFYDFHAIENEDLLDSLIRLRGITNRIVATAFELPKILIVEKILTLLPSSKLLYITFDLIIDKNISIDDVIRLLFKDEEITASLTGKKEYKADNGASSSKGEEVASGSNFFDPSTRLSCSNFYNPYGSKTAPSSSSGASSNSTSSAIPRST</sequence>
<evidence type="ECO:0000259" key="2">
    <source>
        <dbReference type="Pfam" id="PF03732"/>
    </source>
</evidence>
<comment type="caution">
    <text evidence="3">The sequence shown here is derived from an EMBL/GenBank/DDBJ whole genome shotgun (WGS) entry which is preliminary data.</text>
</comment>
<keyword evidence="4" id="KW-1185">Reference proteome</keyword>
<dbReference type="Pfam" id="PF03732">
    <property type="entry name" value="Retrotrans_gag"/>
    <property type="match status" value="1"/>
</dbReference>
<evidence type="ECO:0000256" key="1">
    <source>
        <dbReference type="SAM" id="MobiDB-lite"/>
    </source>
</evidence>
<feature type="region of interest" description="Disordered" evidence="1">
    <location>
        <begin position="236"/>
        <end position="260"/>
    </location>
</feature>
<dbReference type="InterPro" id="IPR005162">
    <property type="entry name" value="Retrotrans_gag_dom"/>
</dbReference>
<evidence type="ECO:0000313" key="3">
    <source>
        <dbReference type="EMBL" id="GJN05626.1"/>
    </source>
</evidence>
<evidence type="ECO:0000313" key="4">
    <source>
        <dbReference type="Proteomes" id="UP001054889"/>
    </source>
</evidence>
<organism evidence="3 4">
    <name type="scientific">Eleusine coracana subsp. coracana</name>
    <dbReference type="NCBI Taxonomy" id="191504"/>
    <lineage>
        <taxon>Eukaryota</taxon>
        <taxon>Viridiplantae</taxon>
        <taxon>Streptophyta</taxon>
        <taxon>Embryophyta</taxon>
        <taxon>Tracheophyta</taxon>
        <taxon>Spermatophyta</taxon>
        <taxon>Magnoliopsida</taxon>
        <taxon>Liliopsida</taxon>
        <taxon>Poales</taxon>
        <taxon>Poaceae</taxon>
        <taxon>PACMAD clade</taxon>
        <taxon>Chloridoideae</taxon>
        <taxon>Cynodonteae</taxon>
        <taxon>Eleusininae</taxon>
        <taxon>Eleusine</taxon>
    </lineage>
</organism>
<dbReference type="Proteomes" id="UP001054889">
    <property type="component" value="Unassembled WGS sequence"/>
</dbReference>
<reference evidence="3" key="2">
    <citation type="submission" date="2021-12" db="EMBL/GenBank/DDBJ databases">
        <title>Resequencing data analysis of finger millet.</title>
        <authorList>
            <person name="Hatakeyama M."/>
            <person name="Aluri S."/>
            <person name="Balachadran M.T."/>
            <person name="Sivarajan S.R."/>
            <person name="Poveda L."/>
            <person name="Shimizu-Inatsugi R."/>
            <person name="Schlapbach R."/>
            <person name="Sreeman S.M."/>
            <person name="Shimizu K.K."/>
        </authorList>
    </citation>
    <scope>NUCLEOTIDE SEQUENCE</scope>
</reference>
<feature type="domain" description="Retrotransposon gag" evidence="2">
    <location>
        <begin position="22"/>
        <end position="85"/>
    </location>
</feature>
<gene>
    <name evidence="3" type="primary">ga23273</name>
    <name evidence="3" type="ORF">PR202_ga23273</name>
</gene>
<feature type="compositionally biased region" description="Polar residues" evidence="1">
    <location>
        <begin position="251"/>
        <end position="260"/>
    </location>
</feature>
<protein>
    <recommendedName>
        <fullName evidence="2">Retrotransposon gag domain-containing protein</fullName>
    </recommendedName>
</protein>